<evidence type="ECO:0000313" key="2">
    <source>
        <dbReference type="Proteomes" id="UP001291623"/>
    </source>
</evidence>
<organism evidence="1 2">
    <name type="scientific">Anisodus tanguticus</name>
    <dbReference type="NCBI Taxonomy" id="243964"/>
    <lineage>
        <taxon>Eukaryota</taxon>
        <taxon>Viridiplantae</taxon>
        <taxon>Streptophyta</taxon>
        <taxon>Embryophyta</taxon>
        <taxon>Tracheophyta</taxon>
        <taxon>Spermatophyta</taxon>
        <taxon>Magnoliopsida</taxon>
        <taxon>eudicotyledons</taxon>
        <taxon>Gunneridae</taxon>
        <taxon>Pentapetalae</taxon>
        <taxon>asterids</taxon>
        <taxon>lamiids</taxon>
        <taxon>Solanales</taxon>
        <taxon>Solanaceae</taxon>
        <taxon>Solanoideae</taxon>
        <taxon>Hyoscyameae</taxon>
        <taxon>Anisodus</taxon>
    </lineage>
</organism>
<name>A0AAE1RFH6_9SOLA</name>
<proteinExistence type="predicted"/>
<dbReference type="EMBL" id="JAVYJV010000016">
    <property type="protein sequence ID" value="KAK4350148.1"/>
    <property type="molecule type" value="Genomic_DNA"/>
</dbReference>
<protein>
    <submittedName>
        <fullName evidence="1">Uncharacterized protein</fullName>
    </submittedName>
</protein>
<sequence length="182" mass="19510">MLATCMVILCPHRYCMDLLGGSIHENVGPLGHGRTPVDSTPGQIGSHTGQLNGLHGDVAMYDRLPSHSYAYGPSSYLEGSTGLPNTKPGDAYRPPSYLEGSMGLQSSVPGDAYRPLSYLEGSRGLPNTLPTDAADRSSAADTYQFENTVRASELYRSSGLRAVDVVPSAASAHHSSYFYWPR</sequence>
<dbReference type="Proteomes" id="UP001291623">
    <property type="component" value="Unassembled WGS sequence"/>
</dbReference>
<keyword evidence="2" id="KW-1185">Reference proteome</keyword>
<comment type="caution">
    <text evidence="1">The sequence shown here is derived from an EMBL/GenBank/DDBJ whole genome shotgun (WGS) entry which is preliminary data.</text>
</comment>
<gene>
    <name evidence="1" type="ORF">RND71_029461</name>
</gene>
<dbReference type="AlphaFoldDB" id="A0AAE1RFH6"/>
<evidence type="ECO:0000313" key="1">
    <source>
        <dbReference type="EMBL" id="KAK4350148.1"/>
    </source>
</evidence>
<accession>A0AAE1RFH6</accession>
<reference evidence="1" key="1">
    <citation type="submission" date="2023-12" db="EMBL/GenBank/DDBJ databases">
        <title>Genome assembly of Anisodus tanguticus.</title>
        <authorList>
            <person name="Wang Y.-J."/>
        </authorList>
    </citation>
    <scope>NUCLEOTIDE SEQUENCE</scope>
    <source>
        <strain evidence="1">KB-2021</strain>
        <tissue evidence="1">Leaf</tissue>
    </source>
</reference>